<dbReference type="PANTHER" id="PTHR33452">
    <property type="entry name" value="OXIDOREDUCTASE CATD-RELATED"/>
    <property type="match status" value="1"/>
</dbReference>
<dbReference type="RefSeq" id="WP_345294800.1">
    <property type="nucleotide sequence ID" value="NZ_BAABJY010000002.1"/>
</dbReference>
<evidence type="ECO:0000256" key="4">
    <source>
        <dbReference type="ARBA" id="ARBA00022692"/>
    </source>
</evidence>
<keyword evidence="9" id="KW-1185">Reference proteome</keyword>
<dbReference type="EMBL" id="BAABJY010000002">
    <property type="protein sequence ID" value="GAA4863037.1"/>
    <property type="molecule type" value="Genomic_DNA"/>
</dbReference>
<keyword evidence="6 7" id="KW-0472">Membrane</keyword>
<evidence type="ECO:0000313" key="9">
    <source>
        <dbReference type="Proteomes" id="UP001501323"/>
    </source>
</evidence>
<name>A0ABP9DXH2_9GAMM</name>
<feature type="transmembrane region" description="Helical" evidence="7">
    <location>
        <begin position="87"/>
        <end position="106"/>
    </location>
</feature>
<dbReference type="Proteomes" id="UP001501323">
    <property type="component" value="Unassembled WGS sequence"/>
</dbReference>
<evidence type="ECO:0000256" key="3">
    <source>
        <dbReference type="ARBA" id="ARBA00022475"/>
    </source>
</evidence>
<evidence type="ECO:0000256" key="7">
    <source>
        <dbReference type="SAM" id="Phobius"/>
    </source>
</evidence>
<evidence type="ECO:0000256" key="5">
    <source>
        <dbReference type="ARBA" id="ARBA00022989"/>
    </source>
</evidence>
<dbReference type="Pfam" id="PF07681">
    <property type="entry name" value="DoxX"/>
    <property type="match status" value="1"/>
</dbReference>
<keyword evidence="5 7" id="KW-1133">Transmembrane helix</keyword>
<evidence type="ECO:0000313" key="8">
    <source>
        <dbReference type="EMBL" id="GAA4863037.1"/>
    </source>
</evidence>
<comment type="similarity">
    <text evidence="2">Belongs to the DoxX family.</text>
</comment>
<sequence length="142" mass="15343">MLTPDVLPHWHLPEPRNAATLLLRLMLGLMWLAHGLVLKLMTYGIAGSAAWLASIGLPSALALPLILAETLGGTLILLGLHGRRASLALLPILLGALWFHAGKGWVFSNPDGGWEYPLFLVFASVLHLILGDGKYAVRPESR</sequence>
<evidence type="ECO:0000256" key="2">
    <source>
        <dbReference type="ARBA" id="ARBA00006679"/>
    </source>
</evidence>
<feature type="transmembrane region" description="Helical" evidence="7">
    <location>
        <begin position="61"/>
        <end position="80"/>
    </location>
</feature>
<feature type="transmembrane region" description="Helical" evidence="7">
    <location>
        <begin position="21"/>
        <end position="41"/>
    </location>
</feature>
<dbReference type="PANTHER" id="PTHR33452:SF1">
    <property type="entry name" value="INNER MEMBRANE PROTEIN YPHA-RELATED"/>
    <property type="match status" value="1"/>
</dbReference>
<proteinExistence type="inferred from homology"/>
<gene>
    <name evidence="8" type="ORF">GCM10023332_13940</name>
</gene>
<comment type="subcellular location">
    <subcellularLocation>
        <location evidence="1">Cell membrane</location>
        <topology evidence="1">Multi-pass membrane protein</topology>
    </subcellularLocation>
</comment>
<protein>
    <submittedName>
        <fullName evidence="8">DoxX family protein</fullName>
    </submittedName>
</protein>
<organism evidence="8 9">
    <name type="scientific">Luteimonas vadosa</name>
    <dbReference type="NCBI Taxonomy" id="1165507"/>
    <lineage>
        <taxon>Bacteria</taxon>
        <taxon>Pseudomonadati</taxon>
        <taxon>Pseudomonadota</taxon>
        <taxon>Gammaproteobacteria</taxon>
        <taxon>Lysobacterales</taxon>
        <taxon>Lysobacteraceae</taxon>
        <taxon>Luteimonas</taxon>
    </lineage>
</organism>
<accession>A0ABP9DXH2</accession>
<reference evidence="9" key="1">
    <citation type="journal article" date="2019" name="Int. J. Syst. Evol. Microbiol.">
        <title>The Global Catalogue of Microorganisms (GCM) 10K type strain sequencing project: providing services to taxonomists for standard genome sequencing and annotation.</title>
        <authorList>
            <consortium name="The Broad Institute Genomics Platform"/>
            <consortium name="The Broad Institute Genome Sequencing Center for Infectious Disease"/>
            <person name="Wu L."/>
            <person name="Ma J."/>
        </authorList>
    </citation>
    <scope>NUCLEOTIDE SEQUENCE [LARGE SCALE GENOMIC DNA]</scope>
    <source>
        <strain evidence="9">JCM 18392</strain>
    </source>
</reference>
<feature type="transmembrane region" description="Helical" evidence="7">
    <location>
        <begin position="118"/>
        <end position="137"/>
    </location>
</feature>
<evidence type="ECO:0000256" key="6">
    <source>
        <dbReference type="ARBA" id="ARBA00023136"/>
    </source>
</evidence>
<dbReference type="InterPro" id="IPR051907">
    <property type="entry name" value="DoxX-like_oxidoreductase"/>
</dbReference>
<keyword evidence="3" id="KW-1003">Cell membrane</keyword>
<evidence type="ECO:0000256" key="1">
    <source>
        <dbReference type="ARBA" id="ARBA00004651"/>
    </source>
</evidence>
<keyword evidence="4 7" id="KW-0812">Transmembrane</keyword>
<dbReference type="InterPro" id="IPR032808">
    <property type="entry name" value="DoxX"/>
</dbReference>
<comment type="caution">
    <text evidence="8">The sequence shown here is derived from an EMBL/GenBank/DDBJ whole genome shotgun (WGS) entry which is preliminary data.</text>
</comment>